<dbReference type="Proteomes" id="UP000637774">
    <property type="component" value="Unassembled WGS sequence"/>
</dbReference>
<evidence type="ECO:0000313" key="1">
    <source>
        <dbReference type="EMBL" id="GGH89720.1"/>
    </source>
</evidence>
<gene>
    <name evidence="1" type="ORF">GCM10011495_33970</name>
</gene>
<accession>A0ABQ2ACL2</accession>
<evidence type="ECO:0000313" key="2">
    <source>
        <dbReference type="Proteomes" id="UP000637774"/>
    </source>
</evidence>
<name>A0ABQ2ACL2_9BACT</name>
<proteinExistence type="predicted"/>
<protein>
    <recommendedName>
        <fullName evidence="3">GNAT family N-acetyltransferase</fullName>
    </recommendedName>
</protein>
<comment type="caution">
    <text evidence="1">The sequence shown here is derived from an EMBL/GenBank/DDBJ whole genome shotgun (WGS) entry which is preliminary data.</text>
</comment>
<organism evidence="1 2">
    <name type="scientific">Hymenobacter frigidus</name>
    <dbReference type="NCBI Taxonomy" id="1524095"/>
    <lineage>
        <taxon>Bacteria</taxon>
        <taxon>Pseudomonadati</taxon>
        <taxon>Bacteroidota</taxon>
        <taxon>Cytophagia</taxon>
        <taxon>Cytophagales</taxon>
        <taxon>Hymenobacteraceae</taxon>
        <taxon>Hymenobacter</taxon>
    </lineage>
</organism>
<keyword evidence="2" id="KW-1185">Reference proteome</keyword>
<evidence type="ECO:0008006" key="3">
    <source>
        <dbReference type="Google" id="ProtNLM"/>
    </source>
</evidence>
<reference evidence="2" key="1">
    <citation type="journal article" date="2019" name="Int. J. Syst. Evol. Microbiol.">
        <title>The Global Catalogue of Microorganisms (GCM) 10K type strain sequencing project: providing services to taxonomists for standard genome sequencing and annotation.</title>
        <authorList>
            <consortium name="The Broad Institute Genomics Platform"/>
            <consortium name="The Broad Institute Genome Sequencing Center for Infectious Disease"/>
            <person name="Wu L."/>
            <person name="Ma J."/>
        </authorList>
    </citation>
    <scope>NUCLEOTIDE SEQUENCE [LARGE SCALE GENOMIC DNA]</scope>
    <source>
        <strain evidence="2">CGMCC 1.14966</strain>
    </source>
</reference>
<dbReference type="EMBL" id="BMGY01000044">
    <property type="protein sequence ID" value="GGH89720.1"/>
    <property type="molecule type" value="Genomic_DNA"/>
</dbReference>
<sequence length="75" mass="7998">MPTPPHFATSSPFRSKRGNIFPWMSMDGHDCTDNPSHEFIGPALAEKQGHGLAVLIGEEGDIIAFIHVVDAGAGL</sequence>